<evidence type="ECO:0000313" key="1">
    <source>
        <dbReference type="EMBL" id="QEL15955.1"/>
    </source>
</evidence>
<dbReference type="KEGG" id="lrs:PX52LOC_02892"/>
<evidence type="ECO:0000313" key="2">
    <source>
        <dbReference type="Proteomes" id="UP000324974"/>
    </source>
</evidence>
<sequence length="142" mass="15683">MTEEQFLTWVNDRGLPRDRGMELLRLAATPEEMKAASEAWEPPPPIYNLGSIVTLTEDDPLGVSPKAHGFLIVGSCPNGDLIAVDGSTDVGSVWFVCHETMREKPLREVALRVADNLADLMHKWATGKGPMDYFDAERVKSS</sequence>
<proteinExistence type="predicted"/>
<accession>A0A5C1ABJ4</accession>
<dbReference type="Proteomes" id="UP000324974">
    <property type="component" value="Chromosome"/>
</dbReference>
<dbReference type="RefSeq" id="WP_149110719.1">
    <property type="nucleotide sequence ID" value="NZ_CP042425.1"/>
</dbReference>
<dbReference type="EMBL" id="CP042425">
    <property type="protein sequence ID" value="QEL15955.1"/>
    <property type="molecule type" value="Genomic_DNA"/>
</dbReference>
<gene>
    <name evidence="1" type="ORF">PX52LOC_02892</name>
</gene>
<evidence type="ECO:0008006" key="3">
    <source>
        <dbReference type="Google" id="ProtNLM"/>
    </source>
</evidence>
<protein>
    <recommendedName>
        <fullName evidence="3">SMI1/KNR4 family protein</fullName>
    </recommendedName>
</protein>
<name>A0A5C1ABJ4_9BACT</name>
<reference evidence="2" key="1">
    <citation type="submission" date="2019-08" db="EMBL/GenBank/DDBJ databases">
        <title>Limnoglobus roseus gen. nov., sp. nov., a novel freshwater planctomycete with a giant genome from the family Gemmataceae.</title>
        <authorList>
            <person name="Kulichevskaya I.S."/>
            <person name="Naumoff D.G."/>
            <person name="Miroshnikov K."/>
            <person name="Ivanova A."/>
            <person name="Philippov D.A."/>
            <person name="Hakobyan A."/>
            <person name="Rijpstra I.C."/>
            <person name="Sinninghe Damste J.S."/>
            <person name="Liesack W."/>
            <person name="Dedysh S.N."/>
        </authorList>
    </citation>
    <scope>NUCLEOTIDE SEQUENCE [LARGE SCALE GENOMIC DNA]</scope>
    <source>
        <strain evidence="2">PX52</strain>
    </source>
</reference>
<organism evidence="1 2">
    <name type="scientific">Limnoglobus roseus</name>
    <dbReference type="NCBI Taxonomy" id="2598579"/>
    <lineage>
        <taxon>Bacteria</taxon>
        <taxon>Pseudomonadati</taxon>
        <taxon>Planctomycetota</taxon>
        <taxon>Planctomycetia</taxon>
        <taxon>Gemmatales</taxon>
        <taxon>Gemmataceae</taxon>
        <taxon>Limnoglobus</taxon>
    </lineage>
</organism>
<dbReference type="OrthoDB" id="286474at2"/>
<keyword evidence="2" id="KW-1185">Reference proteome</keyword>
<dbReference type="AlphaFoldDB" id="A0A5C1ABJ4"/>